<comment type="cofactor">
    <cofactor evidence="1">
        <name>Zn(2+)</name>
        <dbReference type="ChEBI" id="CHEBI:29105"/>
    </cofactor>
</comment>
<dbReference type="InterPro" id="IPR045175">
    <property type="entry name" value="M28_fam"/>
</dbReference>
<dbReference type="SUPFAM" id="SSF53187">
    <property type="entry name" value="Zn-dependent exopeptidases"/>
    <property type="match status" value="1"/>
</dbReference>
<comment type="similarity">
    <text evidence="2">Belongs to the peptidase M28 family. M28B subfamily.</text>
</comment>
<evidence type="ECO:0000313" key="6">
    <source>
        <dbReference type="RefSeq" id="XP_027204565.1"/>
    </source>
</evidence>
<dbReference type="Proteomes" id="UP000515146">
    <property type="component" value="Unplaced"/>
</dbReference>
<dbReference type="PANTHER" id="PTHR12147:SF26">
    <property type="entry name" value="PEPTIDASE M28 DOMAIN-CONTAINING PROTEIN"/>
    <property type="match status" value="1"/>
</dbReference>
<name>A0A6P6YH23_DERPT</name>
<sequence length="567" mass="66225">MIMMKMVSTQQHPNLHHRQNHHYRQEWDVKEWWNENILEDLSIYNKSNPKSLSLSSIGKFVQLTNQPKSLIKLPEHRMNYQKSNFVQLGRRNDNLDLDQAESNEEDNVAIMSPTTMSPFKQQQQPTNSKRNRFSEQSKQKFLRNFQKLNSRRKSKYRPNTKAKMIRWQNSNRFHFKTKSLVSDQPIRRPPKNQSHRPSSSKNRQSHRPSPSKNNRRFLSETFVPTASKISIKSLFYDYFNQIRTNLYDKQVFNNLKNILYLKFLEYGLETAMQQFYSQKRSDNGHNLIGIYPGIYRNTTEQHLDSILVIGAHYDTVARSPGVEDNGSGCVVVMELARLLQQHRCRLNTTIIFVLFDMEEDGLVGSKFFVKKYLLPITQQSENPLPIKGAIIVDMLLEYDTTSGSQLDSGVGDSLPKWLERMQQNEFRADFAAVWSRENIDSKLFQTLQSNWLNEDKYKLIEMDIPLPKLGHELTEGFKSHVLLPYQTFLRSDHSSFWYPNSIDNHTINAILLTDLGPWRRKVSHKYHSSMDNSKLLSRANLLFLKNGIDSVMKTILDIGNGVCEENP</sequence>
<dbReference type="RefSeq" id="XP_027204565.1">
    <property type="nucleotide sequence ID" value="XM_027348764.1"/>
</dbReference>
<organism evidence="5 6">
    <name type="scientific">Dermatophagoides pteronyssinus</name>
    <name type="common">European house dust mite</name>
    <dbReference type="NCBI Taxonomy" id="6956"/>
    <lineage>
        <taxon>Eukaryota</taxon>
        <taxon>Metazoa</taxon>
        <taxon>Ecdysozoa</taxon>
        <taxon>Arthropoda</taxon>
        <taxon>Chelicerata</taxon>
        <taxon>Arachnida</taxon>
        <taxon>Acari</taxon>
        <taxon>Acariformes</taxon>
        <taxon>Sarcoptiformes</taxon>
        <taxon>Astigmata</taxon>
        <taxon>Psoroptidia</taxon>
        <taxon>Analgoidea</taxon>
        <taxon>Pyroglyphidae</taxon>
        <taxon>Dermatophagoidinae</taxon>
        <taxon>Dermatophagoides</taxon>
    </lineage>
</organism>
<feature type="compositionally biased region" description="Polar residues" evidence="3">
    <location>
        <begin position="195"/>
        <end position="212"/>
    </location>
</feature>
<feature type="region of interest" description="Disordered" evidence="3">
    <location>
        <begin position="149"/>
        <end position="168"/>
    </location>
</feature>
<dbReference type="GO" id="GO:0008235">
    <property type="term" value="F:metalloexopeptidase activity"/>
    <property type="evidence" value="ECO:0007669"/>
    <property type="project" value="InterPro"/>
</dbReference>
<reference evidence="6" key="1">
    <citation type="submission" date="2025-08" db="UniProtKB">
        <authorList>
            <consortium name="RefSeq"/>
        </authorList>
    </citation>
    <scope>IDENTIFICATION</scope>
    <source>
        <strain evidence="6">Airmid</strain>
    </source>
</reference>
<evidence type="ECO:0000256" key="2">
    <source>
        <dbReference type="ARBA" id="ARBA00005634"/>
    </source>
</evidence>
<feature type="domain" description="Peptidase M28" evidence="4">
    <location>
        <begin position="300"/>
        <end position="402"/>
    </location>
</feature>
<dbReference type="Pfam" id="PF04389">
    <property type="entry name" value="Peptidase_M28"/>
    <property type="match status" value="1"/>
</dbReference>
<dbReference type="AlphaFoldDB" id="A0A6P6YH23"/>
<dbReference type="KEGG" id="dpte:113798254"/>
<evidence type="ECO:0000256" key="3">
    <source>
        <dbReference type="SAM" id="MobiDB-lite"/>
    </source>
</evidence>
<keyword evidence="5" id="KW-1185">Reference proteome</keyword>
<evidence type="ECO:0000313" key="5">
    <source>
        <dbReference type="Proteomes" id="UP000515146"/>
    </source>
</evidence>
<evidence type="ECO:0000259" key="4">
    <source>
        <dbReference type="Pfam" id="PF04389"/>
    </source>
</evidence>
<feature type="region of interest" description="Disordered" evidence="3">
    <location>
        <begin position="178"/>
        <end position="216"/>
    </location>
</feature>
<feature type="region of interest" description="Disordered" evidence="3">
    <location>
        <begin position="115"/>
        <end position="139"/>
    </location>
</feature>
<protein>
    <submittedName>
        <fullName evidence="6">Uncharacterized protein LOC113798254</fullName>
    </submittedName>
</protein>
<feature type="compositionally biased region" description="Basic residues" evidence="3">
    <location>
        <begin position="149"/>
        <end position="164"/>
    </location>
</feature>
<dbReference type="Gene3D" id="3.40.630.10">
    <property type="entry name" value="Zn peptidases"/>
    <property type="match status" value="1"/>
</dbReference>
<feature type="compositionally biased region" description="Polar residues" evidence="3">
    <location>
        <begin position="115"/>
        <end position="128"/>
    </location>
</feature>
<dbReference type="OrthoDB" id="2214at2759"/>
<gene>
    <name evidence="6" type="primary">LOC113798254</name>
</gene>
<evidence type="ECO:0000256" key="1">
    <source>
        <dbReference type="ARBA" id="ARBA00001947"/>
    </source>
</evidence>
<dbReference type="PANTHER" id="PTHR12147">
    <property type="entry name" value="METALLOPEPTIDASE M28 FAMILY MEMBER"/>
    <property type="match status" value="1"/>
</dbReference>
<proteinExistence type="inferred from homology"/>
<accession>A0A6P6YH23</accession>
<dbReference type="GO" id="GO:0006508">
    <property type="term" value="P:proteolysis"/>
    <property type="evidence" value="ECO:0007669"/>
    <property type="project" value="InterPro"/>
</dbReference>
<dbReference type="InParanoid" id="A0A6P6YH23"/>
<dbReference type="InterPro" id="IPR007484">
    <property type="entry name" value="Peptidase_M28"/>
</dbReference>